<organism evidence="2 3">
    <name type="scientific">Ditylenchus dipsaci</name>
    <dbReference type="NCBI Taxonomy" id="166011"/>
    <lineage>
        <taxon>Eukaryota</taxon>
        <taxon>Metazoa</taxon>
        <taxon>Ecdysozoa</taxon>
        <taxon>Nematoda</taxon>
        <taxon>Chromadorea</taxon>
        <taxon>Rhabditida</taxon>
        <taxon>Tylenchina</taxon>
        <taxon>Tylenchomorpha</taxon>
        <taxon>Sphaerularioidea</taxon>
        <taxon>Anguinidae</taxon>
        <taxon>Anguininae</taxon>
        <taxon>Ditylenchus</taxon>
    </lineage>
</organism>
<dbReference type="Pfam" id="PF10321">
    <property type="entry name" value="7TM_GPCR_Srt"/>
    <property type="match status" value="1"/>
</dbReference>
<keyword evidence="2" id="KW-1185">Reference proteome</keyword>
<dbReference type="PANTHER" id="PTHR23021:SF11">
    <property type="entry name" value="SERPENTINE RECEPTOR, CLASS T"/>
    <property type="match status" value="1"/>
</dbReference>
<accession>A0A915E482</accession>
<feature type="transmembrane region" description="Helical" evidence="1">
    <location>
        <begin position="53"/>
        <end position="72"/>
    </location>
</feature>
<feature type="transmembrane region" description="Helical" evidence="1">
    <location>
        <begin position="121"/>
        <end position="144"/>
    </location>
</feature>
<feature type="transmembrane region" description="Helical" evidence="1">
    <location>
        <begin position="92"/>
        <end position="115"/>
    </location>
</feature>
<evidence type="ECO:0000256" key="1">
    <source>
        <dbReference type="SAM" id="Phobius"/>
    </source>
</evidence>
<dbReference type="WBParaSite" id="jg2631">
    <property type="protein sequence ID" value="jg2631"/>
    <property type="gene ID" value="jg2631"/>
</dbReference>
<evidence type="ECO:0000313" key="3">
    <source>
        <dbReference type="WBParaSite" id="jg2631"/>
    </source>
</evidence>
<proteinExistence type="predicted"/>
<sequence>MELMLLHHKEFEELYNCSFYNWNLHVLVFNAHVGYFEDTAHVYVNELHTYHNYFVIVCLTATYLTFAVLLHCKSKKVACHNAAQQNYSHKMIFLQVVMISMINAVAAGIYIAMQYVQISQFIIYIGSIFWVLVHGIPPVIYLAMNKTIRKDAIKMTKQFFGLTASKHPYTSQGIPQISKSTNNLAAGSITISKNSTIGAGVH</sequence>
<keyword evidence="1" id="KW-0472">Membrane</keyword>
<dbReference type="AlphaFoldDB" id="A0A915E482"/>
<dbReference type="SUPFAM" id="SSF81321">
    <property type="entry name" value="Family A G protein-coupled receptor-like"/>
    <property type="match status" value="1"/>
</dbReference>
<reference evidence="3" key="1">
    <citation type="submission" date="2022-11" db="UniProtKB">
        <authorList>
            <consortium name="WormBaseParasite"/>
        </authorList>
    </citation>
    <scope>IDENTIFICATION</scope>
</reference>
<dbReference type="PANTHER" id="PTHR23021">
    <property type="entry name" value="SERPENTINE RECEPTOR, CLASS T"/>
    <property type="match status" value="1"/>
</dbReference>
<evidence type="ECO:0000313" key="2">
    <source>
        <dbReference type="Proteomes" id="UP000887574"/>
    </source>
</evidence>
<name>A0A915E482_9BILA</name>
<keyword evidence="1" id="KW-0812">Transmembrane</keyword>
<dbReference type="Proteomes" id="UP000887574">
    <property type="component" value="Unplaced"/>
</dbReference>
<keyword evidence="1" id="KW-1133">Transmembrane helix</keyword>
<protein>
    <submittedName>
        <fullName evidence="3">Uncharacterized protein</fullName>
    </submittedName>
</protein>
<dbReference type="InterPro" id="IPR019425">
    <property type="entry name" value="7TM_GPCR_serpentine_rcpt_Srt"/>
</dbReference>